<keyword evidence="12" id="KW-1185">Reference proteome</keyword>
<evidence type="ECO:0000313" key="11">
    <source>
        <dbReference type="EMBL" id="KAE8686542.1"/>
    </source>
</evidence>
<comment type="caution">
    <text evidence="11">The sequence shown here is derived from an EMBL/GenBank/DDBJ whole genome shotgun (WGS) entry which is preliminary data.</text>
</comment>
<dbReference type="InterPro" id="IPR011009">
    <property type="entry name" value="Kinase-like_dom_sf"/>
</dbReference>
<dbReference type="GO" id="GO:0005886">
    <property type="term" value="C:plasma membrane"/>
    <property type="evidence" value="ECO:0007669"/>
    <property type="project" value="TreeGrafter"/>
</dbReference>
<dbReference type="GO" id="GO:0005524">
    <property type="term" value="F:ATP binding"/>
    <property type="evidence" value="ECO:0007669"/>
    <property type="project" value="UniProtKB-KW"/>
</dbReference>
<keyword evidence="6" id="KW-0067">ATP-binding</keyword>
<reference evidence="11" key="1">
    <citation type="submission" date="2019-09" db="EMBL/GenBank/DDBJ databases">
        <title>Draft genome information of white flower Hibiscus syriacus.</title>
        <authorList>
            <person name="Kim Y.-M."/>
        </authorList>
    </citation>
    <scope>NUCLEOTIDE SEQUENCE [LARGE SCALE GENOMIC DNA]</scope>
    <source>
        <strain evidence="11">YM2019G1</strain>
    </source>
</reference>
<evidence type="ECO:0000259" key="10">
    <source>
        <dbReference type="Pfam" id="PF01453"/>
    </source>
</evidence>
<evidence type="ECO:0000256" key="1">
    <source>
        <dbReference type="ARBA" id="ARBA00022527"/>
    </source>
</evidence>
<keyword evidence="3" id="KW-0732">Signal</keyword>
<dbReference type="InterPro" id="IPR036426">
    <property type="entry name" value="Bulb-type_lectin_dom_sf"/>
</dbReference>
<evidence type="ECO:0000313" key="12">
    <source>
        <dbReference type="Proteomes" id="UP000436088"/>
    </source>
</evidence>
<keyword evidence="4" id="KW-0547">Nucleotide-binding</keyword>
<evidence type="ECO:0000256" key="2">
    <source>
        <dbReference type="ARBA" id="ARBA00022679"/>
    </source>
</evidence>
<dbReference type="PANTHER" id="PTHR27002:SF1111">
    <property type="entry name" value="NON-SPECIFIC SERINE_THREONINE PROTEIN KINASE"/>
    <property type="match status" value="1"/>
</dbReference>
<sequence>MPCILVYWKMTLQAWRLWQECKGLNLTDETLWSSFDASEVSRCLHVGLLKSMESRVIMMVKENAWLHQGKSSNADFLRLMEAPSLTPGDTWGYSIMVQIHKQSLPCGTRKAKLSYTGNLVLSDEENIVWQSFDNPGDTFLPGMKMDGDMILASCTTRYWKSGVSGKFICLDGMPSAMPSGYEDDYWFLRSDSVFQVGFYCNTNNDLMYKCLPGFSPSSLANWSSQDYSDGCIRNSRICNKNAKIDTFLSLKMMEAYSYEEPDVMQQGSSNIAACWIWLEDLNNIQEEYQGGRNVYVRLAVSDNQPEVVRIVAQTWFRIHLVPDQNAVMQCTTVFNATPLQEKLPLMSDDFFQFKQPSPFHVTSRCTTDEVEIGWDPPSEPTCSSPTDCKDWPNSTCNATSDGKKTCLCNTNFRWDNLSLNCTEDNGYGKRRCKSSTGKMALSLILMIACVSVVVLIVVSSAIVYVYLKRRKLTKGEGIWGSIQRNSALHFYGSERHVKDLIDLGRFKEDDMGGIQGNFPGGQEIAVKRLSSGSGQGLEEFKNEVVLIARLQHRNFVRLLGYCVAGDEKMLLYDGYMSPEYALDGLLSFKSDIFSFSVVVIDIVTGKRNTGFYQPEKSLSLLGCTWHMWKADKAMDLLDQTLRESCKADELLKCLNVGFCAYKKTPTIIPPCRTYFSCSEAKTLQSQLRNNLHS</sequence>
<dbReference type="FunFam" id="3.30.200.20:FF:000910">
    <property type="entry name" value="Cysteine-rich receptor-like protein kinase 11"/>
    <property type="match status" value="1"/>
</dbReference>
<dbReference type="Gene3D" id="3.30.200.20">
    <property type="entry name" value="Phosphorylase Kinase, domain 1"/>
    <property type="match status" value="1"/>
</dbReference>
<keyword evidence="5" id="KW-0418">Kinase</keyword>
<keyword evidence="2" id="KW-0808">Transferase</keyword>
<name>A0A6A2Z611_HIBSY</name>
<gene>
    <name evidence="11" type="ORF">F3Y22_tig00111059pilonHSYRG00223</name>
</gene>
<keyword evidence="8" id="KW-0325">Glycoprotein</keyword>
<dbReference type="PANTHER" id="PTHR27002">
    <property type="entry name" value="RECEPTOR-LIKE SERINE/THREONINE-PROTEIN KINASE SD1-8"/>
    <property type="match status" value="1"/>
</dbReference>
<keyword evidence="1" id="KW-0723">Serine/threonine-protein kinase</keyword>
<evidence type="ECO:0000256" key="6">
    <source>
        <dbReference type="ARBA" id="ARBA00022840"/>
    </source>
</evidence>
<dbReference type="EMBL" id="VEPZ02001215">
    <property type="protein sequence ID" value="KAE8686542.1"/>
    <property type="molecule type" value="Genomic_DNA"/>
</dbReference>
<keyword evidence="9" id="KW-0472">Membrane</keyword>
<dbReference type="AlphaFoldDB" id="A0A6A2Z611"/>
<keyword evidence="7" id="KW-1015">Disulfide bond</keyword>
<evidence type="ECO:0000256" key="5">
    <source>
        <dbReference type="ARBA" id="ARBA00022777"/>
    </source>
</evidence>
<dbReference type="SUPFAM" id="SSF51110">
    <property type="entry name" value="alpha-D-mannose-specific plant lectins"/>
    <property type="match status" value="1"/>
</dbReference>
<evidence type="ECO:0000256" key="8">
    <source>
        <dbReference type="ARBA" id="ARBA00023180"/>
    </source>
</evidence>
<protein>
    <recommendedName>
        <fullName evidence="10">Bulb-type lectin domain-containing protein</fullName>
    </recommendedName>
</protein>
<feature type="domain" description="Bulb-type lectin" evidence="10">
    <location>
        <begin position="107"/>
        <end position="148"/>
    </location>
</feature>
<evidence type="ECO:0000256" key="4">
    <source>
        <dbReference type="ARBA" id="ARBA00022741"/>
    </source>
</evidence>
<evidence type="ECO:0000256" key="3">
    <source>
        <dbReference type="ARBA" id="ARBA00022729"/>
    </source>
</evidence>
<feature type="transmembrane region" description="Helical" evidence="9">
    <location>
        <begin position="439"/>
        <end position="467"/>
    </location>
</feature>
<evidence type="ECO:0000256" key="7">
    <source>
        <dbReference type="ARBA" id="ARBA00023157"/>
    </source>
</evidence>
<keyword evidence="9" id="KW-1133">Transmembrane helix</keyword>
<dbReference type="Gene3D" id="1.10.510.10">
    <property type="entry name" value="Transferase(Phosphotransferase) domain 1"/>
    <property type="match status" value="1"/>
</dbReference>
<organism evidence="11 12">
    <name type="scientific">Hibiscus syriacus</name>
    <name type="common">Rose of Sharon</name>
    <dbReference type="NCBI Taxonomy" id="106335"/>
    <lineage>
        <taxon>Eukaryota</taxon>
        <taxon>Viridiplantae</taxon>
        <taxon>Streptophyta</taxon>
        <taxon>Embryophyta</taxon>
        <taxon>Tracheophyta</taxon>
        <taxon>Spermatophyta</taxon>
        <taxon>Magnoliopsida</taxon>
        <taxon>eudicotyledons</taxon>
        <taxon>Gunneridae</taxon>
        <taxon>Pentapetalae</taxon>
        <taxon>rosids</taxon>
        <taxon>malvids</taxon>
        <taxon>Malvales</taxon>
        <taxon>Malvaceae</taxon>
        <taxon>Malvoideae</taxon>
        <taxon>Hibiscus</taxon>
    </lineage>
</organism>
<dbReference type="SUPFAM" id="SSF56112">
    <property type="entry name" value="Protein kinase-like (PK-like)"/>
    <property type="match status" value="1"/>
</dbReference>
<proteinExistence type="predicted"/>
<keyword evidence="9" id="KW-0812">Transmembrane</keyword>
<evidence type="ECO:0000256" key="9">
    <source>
        <dbReference type="SAM" id="Phobius"/>
    </source>
</evidence>
<dbReference type="GO" id="GO:0004674">
    <property type="term" value="F:protein serine/threonine kinase activity"/>
    <property type="evidence" value="ECO:0007669"/>
    <property type="project" value="UniProtKB-KW"/>
</dbReference>
<dbReference type="InterPro" id="IPR001480">
    <property type="entry name" value="Bulb-type_lectin_dom"/>
</dbReference>
<dbReference type="Proteomes" id="UP000436088">
    <property type="component" value="Unassembled WGS sequence"/>
</dbReference>
<accession>A0A6A2Z611</accession>
<dbReference type="Pfam" id="PF01453">
    <property type="entry name" value="B_lectin"/>
    <property type="match status" value="1"/>
</dbReference>